<dbReference type="InterPro" id="IPR044974">
    <property type="entry name" value="Disease_R_plants"/>
</dbReference>
<dbReference type="InterPro" id="IPR058922">
    <property type="entry name" value="WHD_DRP"/>
</dbReference>
<dbReference type="PANTHER" id="PTHR23155:SF1076">
    <property type="entry name" value="LEUCINE-RICH REPEAT (LRR) FAMILY PROTEIN-RELATED"/>
    <property type="match status" value="1"/>
</dbReference>
<evidence type="ECO:0000256" key="2">
    <source>
        <dbReference type="SAM" id="Coils"/>
    </source>
</evidence>
<accession>A0A834H9L3</accession>
<evidence type="ECO:0000259" key="4">
    <source>
        <dbReference type="Pfam" id="PF23559"/>
    </source>
</evidence>
<name>A0A834H9L3_RHOSS</name>
<keyword evidence="2" id="KW-0175">Coiled coil</keyword>
<comment type="caution">
    <text evidence="5">The sequence shown here is derived from an EMBL/GenBank/DDBJ whole genome shotgun (WGS) entry which is preliminary data.</text>
</comment>
<dbReference type="PANTHER" id="PTHR23155">
    <property type="entry name" value="DISEASE RESISTANCE PROTEIN RP"/>
    <property type="match status" value="1"/>
</dbReference>
<keyword evidence="1" id="KW-0547">Nucleotide-binding</keyword>
<feature type="region of interest" description="Disordered" evidence="3">
    <location>
        <begin position="162"/>
        <end position="188"/>
    </location>
</feature>
<proteinExistence type="predicted"/>
<dbReference type="AlphaFoldDB" id="A0A834H9L3"/>
<evidence type="ECO:0000313" key="5">
    <source>
        <dbReference type="EMBL" id="KAF7149192.1"/>
    </source>
</evidence>
<evidence type="ECO:0000313" key="6">
    <source>
        <dbReference type="Proteomes" id="UP000626092"/>
    </source>
</evidence>
<feature type="coiled-coil region" evidence="2">
    <location>
        <begin position="91"/>
        <end position="125"/>
    </location>
</feature>
<dbReference type="Pfam" id="PF23559">
    <property type="entry name" value="WHD_DRP"/>
    <property type="match status" value="1"/>
</dbReference>
<keyword evidence="6" id="KW-1185">Reference proteome</keyword>
<dbReference type="Proteomes" id="UP000626092">
    <property type="component" value="Unassembled WGS sequence"/>
</dbReference>
<gene>
    <name evidence="5" type="ORF">RHSIM_Rhsim03G0014000</name>
</gene>
<sequence>MSANPRLSSTLGISSAELKPTVSSGSANAHFSLSTSGSPVNTAAASTASPPESNYISYHHDLQLLINEIQEDMRKVDVDLNDYATRFTNHTEEASQNIIKFEEASKTLKKEIEEASKTLNSLADALFPSEDGPAEGPTETDVQQDLIELKANVVKLRLQILSEPNPKPPYTSKSNPNGNHRTNDSTHRKQKINFRDEITNLFKNAALAGSSEFKDFKELYDGLGDIQKLCLLCFSVFPEKAIIKKRFMFYWWTGEGFVAPAKGSDQTSEALANEVFCELMAKGFIEPFSEKRTLAGLVNNCQLNSFVRAAVITLARRAEFFDFDVEGKPTKNFYSSYRSHVSRPVDQK</sequence>
<evidence type="ECO:0000256" key="3">
    <source>
        <dbReference type="SAM" id="MobiDB-lite"/>
    </source>
</evidence>
<dbReference type="GO" id="GO:0098542">
    <property type="term" value="P:defense response to other organism"/>
    <property type="evidence" value="ECO:0007669"/>
    <property type="project" value="TreeGrafter"/>
</dbReference>
<feature type="domain" description="Disease resistance protein winged helix" evidence="4">
    <location>
        <begin position="236"/>
        <end position="302"/>
    </location>
</feature>
<evidence type="ECO:0000256" key="1">
    <source>
        <dbReference type="ARBA" id="ARBA00022741"/>
    </source>
</evidence>
<dbReference type="EMBL" id="WJXA01000003">
    <property type="protein sequence ID" value="KAF7149192.1"/>
    <property type="molecule type" value="Genomic_DNA"/>
</dbReference>
<protein>
    <recommendedName>
        <fullName evidence="4">Disease resistance protein winged helix domain-containing protein</fullName>
    </recommendedName>
</protein>
<dbReference type="SUPFAM" id="SSF58100">
    <property type="entry name" value="Bacterial hemolysins"/>
    <property type="match status" value="1"/>
</dbReference>
<organism evidence="5 6">
    <name type="scientific">Rhododendron simsii</name>
    <name type="common">Sims's rhododendron</name>
    <dbReference type="NCBI Taxonomy" id="118357"/>
    <lineage>
        <taxon>Eukaryota</taxon>
        <taxon>Viridiplantae</taxon>
        <taxon>Streptophyta</taxon>
        <taxon>Embryophyta</taxon>
        <taxon>Tracheophyta</taxon>
        <taxon>Spermatophyta</taxon>
        <taxon>Magnoliopsida</taxon>
        <taxon>eudicotyledons</taxon>
        <taxon>Gunneridae</taxon>
        <taxon>Pentapetalae</taxon>
        <taxon>asterids</taxon>
        <taxon>Ericales</taxon>
        <taxon>Ericaceae</taxon>
        <taxon>Ericoideae</taxon>
        <taxon>Rhodoreae</taxon>
        <taxon>Rhododendron</taxon>
    </lineage>
</organism>
<feature type="compositionally biased region" description="Polar residues" evidence="3">
    <location>
        <begin position="171"/>
        <end position="180"/>
    </location>
</feature>
<dbReference type="OrthoDB" id="1110401at2759"/>
<reference evidence="5" key="1">
    <citation type="submission" date="2019-11" db="EMBL/GenBank/DDBJ databases">
        <authorList>
            <person name="Liu Y."/>
            <person name="Hou J."/>
            <person name="Li T.-Q."/>
            <person name="Guan C.-H."/>
            <person name="Wu X."/>
            <person name="Wu H.-Z."/>
            <person name="Ling F."/>
            <person name="Zhang R."/>
            <person name="Shi X.-G."/>
            <person name="Ren J.-P."/>
            <person name="Chen E.-F."/>
            <person name="Sun J.-M."/>
        </authorList>
    </citation>
    <scope>NUCLEOTIDE SEQUENCE</scope>
    <source>
        <strain evidence="5">Adult_tree_wgs_1</strain>
        <tissue evidence="5">Leaves</tissue>
    </source>
</reference>